<evidence type="ECO:0000313" key="1">
    <source>
        <dbReference type="EMBL" id="RXH68049.1"/>
    </source>
</evidence>
<name>A0A498HAL1_MALDO</name>
<dbReference type="AlphaFoldDB" id="A0A498HAL1"/>
<gene>
    <name evidence="1" type="ORF">DVH24_028196</name>
</gene>
<dbReference type="Proteomes" id="UP000290289">
    <property type="component" value="Chromosome 17"/>
</dbReference>
<accession>A0A498HAL1</accession>
<sequence>MVSEQVVSRVKVQWATRAHVSLTCCPRIGLKIGHTCGGMLRVDEFVPHWEGTSLSKDLYDLKLLFILPINFIYGCLTL</sequence>
<proteinExistence type="predicted"/>
<dbReference type="EMBL" id="RDQH01000343">
    <property type="protein sequence ID" value="RXH68049.1"/>
    <property type="molecule type" value="Genomic_DNA"/>
</dbReference>
<comment type="caution">
    <text evidence="1">The sequence shown here is derived from an EMBL/GenBank/DDBJ whole genome shotgun (WGS) entry which is preliminary data.</text>
</comment>
<reference evidence="1 2" key="1">
    <citation type="submission" date="2018-10" db="EMBL/GenBank/DDBJ databases">
        <title>A high-quality apple genome assembly.</title>
        <authorList>
            <person name="Hu J."/>
        </authorList>
    </citation>
    <scope>NUCLEOTIDE SEQUENCE [LARGE SCALE GENOMIC DNA]</scope>
    <source>
        <strain evidence="2">cv. HFTH1</strain>
        <tissue evidence="1">Young leaf</tissue>
    </source>
</reference>
<protein>
    <submittedName>
        <fullName evidence="1">Uncharacterized protein</fullName>
    </submittedName>
</protein>
<evidence type="ECO:0000313" key="2">
    <source>
        <dbReference type="Proteomes" id="UP000290289"/>
    </source>
</evidence>
<organism evidence="1 2">
    <name type="scientific">Malus domestica</name>
    <name type="common">Apple</name>
    <name type="synonym">Pyrus malus</name>
    <dbReference type="NCBI Taxonomy" id="3750"/>
    <lineage>
        <taxon>Eukaryota</taxon>
        <taxon>Viridiplantae</taxon>
        <taxon>Streptophyta</taxon>
        <taxon>Embryophyta</taxon>
        <taxon>Tracheophyta</taxon>
        <taxon>Spermatophyta</taxon>
        <taxon>Magnoliopsida</taxon>
        <taxon>eudicotyledons</taxon>
        <taxon>Gunneridae</taxon>
        <taxon>Pentapetalae</taxon>
        <taxon>rosids</taxon>
        <taxon>fabids</taxon>
        <taxon>Rosales</taxon>
        <taxon>Rosaceae</taxon>
        <taxon>Amygdaloideae</taxon>
        <taxon>Maleae</taxon>
        <taxon>Malus</taxon>
    </lineage>
</organism>
<keyword evidence="2" id="KW-1185">Reference proteome</keyword>